<dbReference type="EMBL" id="CP062006">
    <property type="protein sequence ID" value="QTC88145.1"/>
    <property type="molecule type" value="Genomic_DNA"/>
</dbReference>
<organism evidence="9 10">
    <name type="scientific">Brevundimonas pondensis</name>
    <dbReference type="NCBI Taxonomy" id="2774189"/>
    <lineage>
        <taxon>Bacteria</taxon>
        <taxon>Pseudomonadati</taxon>
        <taxon>Pseudomonadota</taxon>
        <taxon>Alphaproteobacteria</taxon>
        <taxon>Caulobacterales</taxon>
        <taxon>Caulobacteraceae</taxon>
        <taxon>Brevundimonas</taxon>
    </lineage>
</organism>
<gene>
    <name evidence="9" type="ORF">IFE19_01680</name>
</gene>
<dbReference type="PANTHER" id="PTHR43867:SF2">
    <property type="entry name" value="CELLULOSE SYNTHASE CATALYTIC SUBUNIT A [UDP-FORMING]"/>
    <property type="match status" value="1"/>
</dbReference>
<dbReference type="Pfam" id="PF13632">
    <property type="entry name" value="Glyco_trans_2_3"/>
    <property type="match status" value="1"/>
</dbReference>
<feature type="transmembrane region" description="Helical" evidence="7">
    <location>
        <begin position="28"/>
        <end position="51"/>
    </location>
</feature>
<keyword evidence="4 7" id="KW-0812">Transmembrane</keyword>
<protein>
    <submittedName>
        <fullName evidence="9">Glycosyltransferase</fullName>
    </submittedName>
</protein>
<evidence type="ECO:0000256" key="3">
    <source>
        <dbReference type="ARBA" id="ARBA00022679"/>
    </source>
</evidence>
<feature type="transmembrane region" description="Helical" evidence="7">
    <location>
        <begin position="361"/>
        <end position="381"/>
    </location>
</feature>
<feature type="transmembrane region" description="Helical" evidence="7">
    <location>
        <begin position="393"/>
        <end position="416"/>
    </location>
</feature>
<comment type="subcellular location">
    <subcellularLocation>
        <location evidence="1">Membrane</location>
        <topology evidence="1">Multi-pass membrane protein</topology>
    </subcellularLocation>
</comment>
<reference evidence="9 10" key="1">
    <citation type="submission" date="2020-09" db="EMBL/GenBank/DDBJ databases">
        <title>Brevundimonas sp. LVF1 isolated from an oligotrophic pond in Goettingen, Germany.</title>
        <authorList>
            <person name="Friedrich I."/>
            <person name="Klassen A."/>
            <person name="Neubauer H."/>
            <person name="Schneider D."/>
            <person name="Hertel R."/>
            <person name="Daniel R."/>
        </authorList>
    </citation>
    <scope>NUCLEOTIDE SEQUENCE [LARGE SCALE GENOMIC DNA]</scope>
    <source>
        <strain evidence="9 10">LVF1</strain>
    </source>
</reference>
<dbReference type="InterPro" id="IPR029044">
    <property type="entry name" value="Nucleotide-diphossugar_trans"/>
</dbReference>
<dbReference type="SUPFAM" id="SSF53448">
    <property type="entry name" value="Nucleotide-diphospho-sugar transferases"/>
    <property type="match status" value="1"/>
</dbReference>
<dbReference type="InterPro" id="IPR050321">
    <property type="entry name" value="Glycosyltr_2/OpgH_subfam"/>
</dbReference>
<proteinExistence type="predicted"/>
<keyword evidence="5 7" id="KW-1133">Transmembrane helix</keyword>
<evidence type="ECO:0000256" key="4">
    <source>
        <dbReference type="ARBA" id="ARBA00022692"/>
    </source>
</evidence>
<evidence type="ECO:0000256" key="7">
    <source>
        <dbReference type="SAM" id="Phobius"/>
    </source>
</evidence>
<feature type="domain" description="Glycosyltransferase 2-like" evidence="8">
    <location>
        <begin position="198"/>
        <end position="409"/>
    </location>
</feature>
<accession>A0ABX7SMX6</accession>
<evidence type="ECO:0000313" key="10">
    <source>
        <dbReference type="Proteomes" id="UP000663942"/>
    </source>
</evidence>
<dbReference type="Proteomes" id="UP000663942">
    <property type="component" value="Chromosome"/>
</dbReference>
<keyword evidence="2" id="KW-0328">Glycosyltransferase</keyword>
<evidence type="ECO:0000256" key="6">
    <source>
        <dbReference type="ARBA" id="ARBA00023136"/>
    </source>
</evidence>
<dbReference type="PANTHER" id="PTHR43867">
    <property type="entry name" value="CELLULOSE SYNTHASE CATALYTIC SUBUNIT A [UDP-FORMING]"/>
    <property type="match status" value="1"/>
</dbReference>
<feature type="transmembrane region" description="Helical" evidence="7">
    <location>
        <begin position="437"/>
        <end position="460"/>
    </location>
</feature>
<keyword evidence="3" id="KW-0808">Transferase</keyword>
<sequence>MCLTPTGAGSLEGSFQVNAIDLTSGQNVWLILFAIAQILYALTFLVDFYLFSRPVNLVSATTAPPDEASPPILMFYPVLHELEETMRTTFTALARMDYPKDRWRVVAIPNADDRETIASLERLRSEFGFLSIMEVPPTSDATWDVVWKAWDQNPRAYWWRRGPHAQNRDLPPKKTRQLIYALYRVLDETPQGEDFLIDYIDADSCPPPDHFRAGAAGMLKYDVLQAENVAGNLNASLAASWHAFDHMAWDGRKYRHLSADGKHPYWVLGKGVFFRASDLQALGGFHPWLAIEDPEVGMRFWAAGKRLGVIEEPLIEETPLTFGRGITQRKRWVCGFFQSLGRPLDELDFTPVQKMKAWTNFLPCASLWVNALGFPTGVWALTLGFHNAAIPAWLFWLSLINVTLLILTLIGLYVSTWKRTALVLDKTSDRLIYMLKVNPLFLMIWWVVWLIPLWLGFWMFMRDGGLVWERTEKINANEALIRSERRGQASIVSGS</sequence>
<dbReference type="Gene3D" id="3.90.550.10">
    <property type="entry name" value="Spore Coat Polysaccharide Biosynthesis Protein SpsA, Chain A"/>
    <property type="match status" value="1"/>
</dbReference>
<evidence type="ECO:0000256" key="2">
    <source>
        <dbReference type="ARBA" id="ARBA00022676"/>
    </source>
</evidence>
<keyword evidence="10" id="KW-1185">Reference proteome</keyword>
<evidence type="ECO:0000259" key="8">
    <source>
        <dbReference type="Pfam" id="PF13632"/>
    </source>
</evidence>
<evidence type="ECO:0000256" key="5">
    <source>
        <dbReference type="ARBA" id="ARBA00022989"/>
    </source>
</evidence>
<keyword evidence="6 7" id="KW-0472">Membrane</keyword>
<evidence type="ECO:0000256" key="1">
    <source>
        <dbReference type="ARBA" id="ARBA00004141"/>
    </source>
</evidence>
<evidence type="ECO:0000313" key="9">
    <source>
        <dbReference type="EMBL" id="QTC88145.1"/>
    </source>
</evidence>
<dbReference type="InterPro" id="IPR001173">
    <property type="entry name" value="Glyco_trans_2-like"/>
</dbReference>
<name>A0ABX7SMX6_9CAUL</name>